<feature type="transmembrane region" description="Helical" evidence="6">
    <location>
        <begin position="802"/>
        <end position="822"/>
    </location>
</feature>
<dbReference type="InterPro" id="IPR047699">
    <property type="entry name" value="Permease_put_prefix"/>
</dbReference>
<evidence type="ECO:0000313" key="10">
    <source>
        <dbReference type="Proteomes" id="UP001302349"/>
    </source>
</evidence>
<proteinExistence type="predicted"/>
<comment type="subcellular location">
    <subcellularLocation>
        <location evidence="1">Cell membrane</location>
        <topology evidence="1">Multi-pass membrane protein</topology>
    </subcellularLocation>
</comment>
<gene>
    <name evidence="9" type="ORF">RT717_02790</name>
</gene>
<name>A0ABZ0IR59_9BACT</name>
<keyword evidence="4 6" id="KW-1133">Transmembrane helix</keyword>
<dbReference type="InterPro" id="IPR003838">
    <property type="entry name" value="ABC3_permease_C"/>
</dbReference>
<evidence type="ECO:0000256" key="3">
    <source>
        <dbReference type="ARBA" id="ARBA00022692"/>
    </source>
</evidence>
<organism evidence="9 10">
    <name type="scientific">Imperialibacter roseus</name>
    <dbReference type="NCBI Taxonomy" id="1324217"/>
    <lineage>
        <taxon>Bacteria</taxon>
        <taxon>Pseudomonadati</taxon>
        <taxon>Bacteroidota</taxon>
        <taxon>Cytophagia</taxon>
        <taxon>Cytophagales</taxon>
        <taxon>Flammeovirgaceae</taxon>
        <taxon>Imperialibacter</taxon>
    </lineage>
</organism>
<dbReference type="InterPro" id="IPR025857">
    <property type="entry name" value="MacB_PCD"/>
</dbReference>
<dbReference type="Proteomes" id="UP001302349">
    <property type="component" value="Chromosome"/>
</dbReference>
<feature type="transmembrane region" description="Helical" evidence="6">
    <location>
        <begin position="834"/>
        <end position="859"/>
    </location>
</feature>
<dbReference type="PANTHER" id="PTHR30572">
    <property type="entry name" value="MEMBRANE COMPONENT OF TRANSPORTER-RELATED"/>
    <property type="match status" value="1"/>
</dbReference>
<evidence type="ECO:0000256" key="4">
    <source>
        <dbReference type="ARBA" id="ARBA00022989"/>
    </source>
</evidence>
<evidence type="ECO:0000313" key="9">
    <source>
        <dbReference type="EMBL" id="WOK07547.1"/>
    </source>
</evidence>
<reference evidence="9 10" key="1">
    <citation type="journal article" date="2023" name="Microbiol. Resour. Announc.">
        <title>Complete Genome Sequence of Imperialibacter roseus strain P4T.</title>
        <authorList>
            <person name="Tizabi D.R."/>
            <person name="Bachvaroff T."/>
            <person name="Hill R.T."/>
        </authorList>
    </citation>
    <scope>NUCLEOTIDE SEQUENCE [LARGE SCALE GENOMIC DNA]</scope>
    <source>
        <strain evidence="9 10">P4T</strain>
    </source>
</reference>
<keyword evidence="5 6" id="KW-0472">Membrane</keyword>
<dbReference type="Pfam" id="PF02687">
    <property type="entry name" value="FtsX"/>
    <property type="match status" value="2"/>
</dbReference>
<evidence type="ECO:0000256" key="5">
    <source>
        <dbReference type="ARBA" id="ARBA00023136"/>
    </source>
</evidence>
<feature type="transmembrane region" description="Helical" evidence="6">
    <location>
        <begin position="504"/>
        <end position="528"/>
    </location>
</feature>
<feature type="transmembrane region" description="Helical" evidence="6">
    <location>
        <begin position="366"/>
        <end position="388"/>
    </location>
</feature>
<keyword evidence="2" id="KW-1003">Cell membrane</keyword>
<protein>
    <submittedName>
        <fullName evidence="9">ABC transporter permease</fullName>
    </submittedName>
</protein>
<dbReference type="RefSeq" id="WP_317490223.1">
    <property type="nucleotide sequence ID" value="NZ_CP136051.1"/>
</dbReference>
<feature type="domain" description="MacB-like periplasmic core" evidence="8">
    <location>
        <begin position="106"/>
        <end position="328"/>
    </location>
</feature>
<keyword evidence="10" id="KW-1185">Reference proteome</keyword>
<feature type="transmembrane region" description="Helical" evidence="6">
    <location>
        <begin position="459"/>
        <end position="483"/>
    </location>
</feature>
<feature type="transmembrane region" description="Helical" evidence="6">
    <location>
        <begin position="750"/>
        <end position="774"/>
    </location>
</feature>
<evidence type="ECO:0000256" key="6">
    <source>
        <dbReference type="SAM" id="Phobius"/>
    </source>
</evidence>
<evidence type="ECO:0000256" key="1">
    <source>
        <dbReference type="ARBA" id="ARBA00004651"/>
    </source>
</evidence>
<keyword evidence="3 6" id="KW-0812">Transmembrane</keyword>
<evidence type="ECO:0000259" key="8">
    <source>
        <dbReference type="Pfam" id="PF12704"/>
    </source>
</evidence>
<sequence length="873" mass="97924">MPQSQNQIDTKLTPPKWMTRFFTWYCNDHLSDAVLGDLLELYERRHAQLGRHRANWFFFWNALQFIQPFAVKRNSKKRSNQINSYTMLKHYFKVSWRNLFRNKGYSFINIAGLSAGMVVAMLIGLWIWDEFSFDTNFDNRSRLAEVMAHQSAGDISYTGTTVAMAPGIALKEQYGDNFDGVSLASKNGDHVLSYGDKLMSGKGMWVQKDFPEMFTVEMLQGSRGVLVDPSTLLISSSLARAVFGDADPMGKTILLDATTNFAVGGVYEDFPHNSTLYDTRLLLPWESKQNWMNSPDVLSSWTNHCGVAYVLLTEQADISQINEQIRELPKPFITGWKEELLIYPLAKLHLYNEFIDGQGAGGRIQYVWLVGIIGVFVLLLACINFMNLSTARSEKRAKEVGIRKAIGSVRTQLILQFLSESLTITLLAFVLAMIVTQFALPFFNDLADKQVAIPWSNPIFWLVSLSFVVFTGVVSGSYPAFYLSSFQPVKVLKGVMRGGRFASLPRKVLVVIQFTVSVGLIVGTIIVFQQIQYAKNRPVGYSRNALVSVQMNTTDKPGLFAALKNELLQTGAVEQVARSSQSPAHFNNNNSLDWRGKNVESEIFFRNVNVSPDFGKTIGWSIVEGRDFSNELASDSAAALLNEESVKIMGFENPVGEVIKFWDKNYTVIGVVKDMLTQSPYDPMQPAVFLGDGWQGLITMRLNPNLPIREALAAIEPVFKQYNPTAPFEAQFVDEEFNKKFADEERVGSLAAFFAILAIFISCLGLFGLASYVAEQRSKEISIRKVLGASVAMLWKMLSRDFVILVTISCFIAMPLAYFFMSDWLQSYQYHTSIAWYIFALSALGAFAVTLLTVSFQAIRAAVANPVKSLRAE</sequence>
<accession>A0ABZ0IR59</accession>
<feature type="transmembrane region" description="Helical" evidence="6">
    <location>
        <begin position="413"/>
        <end position="439"/>
    </location>
</feature>
<dbReference type="PANTHER" id="PTHR30572:SF18">
    <property type="entry name" value="ABC-TYPE MACROLIDE FAMILY EXPORT SYSTEM PERMEASE COMPONENT 2"/>
    <property type="match status" value="1"/>
</dbReference>
<dbReference type="Pfam" id="PF12704">
    <property type="entry name" value="MacB_PCD"/>
    <property type="match status" value="2"/>
</dbReference>
<dbReference type="NCBIfam" id="NF038404">
    <property type="entry name" value="perm_prefix_2"/>
    <property type="match status" value="1"/>
</dbReference>
<feature type="transmembrane region" description="Helical" evidence="6">
    <location>
        <begin position="107"/>
        <end position="128"/>
    </location>
</feature>
<feature type="domain" description="MacB-like periplasmic core" evidence="8">
    <location>
        <begin position="515"/>
        <end position="716"/>
    </location>
</feature>
<evidence type="ECO:0000256" key="2">
    <source>
        <dbReference type="ARBA" id="ARBA00022475"/>
    </source>
</evidence>
<dbReference type="InterPro" id="IPR050250">
    <property type="entry name" value="Macrolide_Exporter_MacB"/>
</dbReference>
<evidence type="ECO:0000259" key="7">
    <source>
        <dbReference type="Pfam" id="PF02687"/>
    </source>
</evidence>
<feature type="domain" description="ABC3 transporter permease C-terminal" evidence="7">
    <location>
        <begin position="372"/>
        <end position="487"/>
    </location>
</feature>
<dbReference type="EMBL" id="CP136051">
    <property type="protein sequence ID" value="WOK07547.1"/>
    <property type="molecule type" value="Genomic_DNA"/>
</dbReference>
<feature type="domain" description="ABC3 transporter permease C-terminal" evidence="7">
    <location>
        <begin position="753"/>
        <end position="864"/>
    </location>
</feature>